<dbReference type="RefSeq" id="WP_155617716.1">
    <property type="nucleotide sequence ID" value="NZ_WOAA01000003.1"/>
</dbReference>
<keyword evidence="1" id="KW-1133">Transmembrane helix</keyword>
<dbReference type="EMBL" id="WOAA01000003">
    <property type="protein sequence ID" value="MUG65678.1"/>
    <property type="molecule type" value="Genomic_DNA"/>
</dbReference>
<keyword evidence="1" id="KW-0472">Membrane</keyword>
<keyword evidence="1" id="KW-0812">Transmembrane</keyword>
<name>A0ABW9SXE3_9BACL</name>
<gene>
    <name evidence="2" type="ORF">GNP94_06600</name>
</gene>
<comment type="caution">
    <text evidence="2">The sequence shown here is derived from an EMBL/GenBank/DDBJ whole genome shotgun (WGS) entry which is preliminary data.</text>
</comment>
<evidence type="ECO:0000313" key="2">
    <source>
        <dbReference type="EMBL" id="MUG65678.1"/>
    </source>
</evidence>
<dbReference type="Proteomes" id="UP000435177">
    <property type="component" value="Unassembled WGS sequence"/>
</dbReference>
<organism evidence="2 3">
    <name type="scientific">Paenibacillus campinasensis</name>
    <dbReference type="NCBI Taxonomy" id="66347"/>
    <lineage>
        <taxon>Bacteria</taxon>
        <taxon>Bacillati</taxon>
        <taxon>Bacillota</taxon>
        <taxon>Bacilli</taxon>
        <taxon>Bacillales</taxon>
        <taxon>Paenibacillaceae</taxon>
        <taxon>Paenibacillus</taxon>
    </lineage>
</organism>
<evidence type="ECO:0000256" key="1">
    <source>
        <dbReference type="SAM" id="Phobius"/>
    </source>
</evidence>
<keyword evidence="3" id="KW-1185">Reference proteome</keyword>
<proteinExistence type="predicted"/>
<evidence type="ECO:0008006" key="4">
    <source>
        <dbReference type="Google" id="ProtNLM"/>
    </source>
</evidence>
<sequence length="101" mass="11545">MTEDRSVHYDGEPEGIEVTYLAILCMNILLGIYVPYILIYALVVNRPKGRGRSSKPKKDWSSVKSVVGTTVFAVLFFGGFSALSVFRELQIYRENHRFVRK</sequence>
<protein>
    <recommendedName>
        <fullName evidence="4">DUF4234 domain-containing protein</fullName>
    </recommendedName>
</protein>
<reference evidence="2 3" key="1">
    <citation type="submission" date="2019-11" db="EMBL/GenBank/DDBJ databases">
        <title>Draft genome sequences of five Paenibacillus species of dairy origin.</title>
        <authorList>
            <person name="Olajide A.M."/>
            <person name="Chen S."/>
            <person name="Lapointe G."/>
        </authorList>
    </citation>
    <scope>NUCLEOTIDE SEQUENCE [LARGE SCALE GENOMIC DNA]</scope>
    <source>
        <strain evidence="2 3">3CS1</strain>
    </source>
</reference>
<evidence type="ECO:0000313" key="3">
    <source>
        <dbReference type="Proteomes" id="UP000435177"/>
    </source>
</evidence>
<accession>A0ABW9SXE3</accession>
<feature type="transmembrane region" description="Helical" evidence="1">
    <location>
        <begin position="20"/>
        <end position="44"/>
    </location>
</feature>
<feature type="transmembrane region" description="Helical" evidence="1">
    <location>
        <begin position="65"/>
        <end position="86"/>
    </location>
</feature>